<dbReference type="PANTHER" id="PTHR32341">
    <property type="entry name" value="INTERFERON-INDUCIBLE GTPASE"/>
    <property type="match status" value="1"/>
</dbReference>
<dbReference type="Proteomes" id="UP001159428">
    <property type="component" value="Unassembled WGS sequence"/>
</dbReference>
<dbReference type="GO" id="GO:0005525">
    <property type="term" value="F:GTP binding"/>
    <property type="evidence" value="ECO:0007669"/>
    <property type="project" value="UniProtKB-KW"/>
</dbReference>
<dbReference type="PROSITE" id="PS51716">
    <property type="entry name" value="G_IRG"/>
    <property type="match status" value="1"/>
</dbReference>
<keyword evidence="5" id="KW-0472">Membrane</keyword>
<protein>
    <recommendedName>
        <fullName evidence="6">IRG-type G domain-containing protein</fullName>
    </recommendedName>
</protein>
<accession>A0AAU9XKI0</accession>
<evidence type="ECO:0000256" key="5">
    <source>
        <dbReference type="SAM" id="Phobius"/>
    </source>
</evidence>
<comment type="caution">
    <text evidence="7">The sequence shown here is derived from an EMBL/GenBank/DDBJ whole genome shotgun (WGS) entry which is preliminary data.</text>
</comment>
<dbReference type="InterPro" id="IPR027417">
    <property type="entry name" value="P-loop_NTPase"/>
</dbReference>
<dbReference type="FunFam" id="3.40.50.300:FF:000541">
    <property type="entry name" value="Immunity related GTPase M"/>
    <property type="match status" value="1"/>
</dbReference>
<dbReference type="AlphaFoldDB" id="A0AAU9XKI0"/>
<reference evidence="7 8" key="1">
    <citation type="submission" date="2022-05" db="EMBL/GenBank/DDBJ databases">
        <authorList>
            <consortium name="Genoscope - CEA"/>
            <person name="William W."/>
        </authorList>
    </citation>
    <scope>NUCLEOTIDE SEQUENCE [LARGE SCALE GENOMIC DNA]</scope>
</reference>
<dbReference type="EMBL" id="CALNXJ010000049">
    <property type="protein sequence ID" value="CAH3151382.1"/>
    <property type="molecule type" value="Genomic_DNA"/>
</dbReference>
<feature type="transmembrane region" description="Helical" evidence="5">
    <location>
        <begin position="357"/>
        <end position="378"/>
    </location>
</feature>
<dbReference type="InterPro" id="IPR007743">
    <property type="entry name" value="Immunity-related_GTPase-like"/>
</dbReference>
<evidence type="ECO:0000259" key="6">
    <source>
        <dbReference type="PROSITE" id="PS51716"/>
    </source>
</evidence>
<dbReference type="Pfam" id="PF05049">
    <property type="entry name" value="IIGP"/>
    <property type="match status" value="1"/>
</dbReference>
<dbReference type="PANTHER" id="PTHR32341:SF10">
    <property type="entry name" value="INTERFERON-INDUCIBLE GTPASE 5"/>
    <property type="match status" value="1"/>
</dbReference>
<dbReference type="GO" id="GO:0016020">
    <property type="term" value="C:membrane"/>
    <property type="evidence" value="ECO:0007669"/>
    <property type="project" value="InterPro"/>
</dbReference>
<keyword evidence="5" id="KW-0812">Transmembrane</keyword>
<feature type="transmembrane region" description="Helical" evidence="5">
    <location>
        <begin position="265"/>
        <end position="287"/>
    </location>
</feature>
<dbReference type="InterPro" id="IPR030385">
    <property type="entry name" value="G_IRG_dom"/>
</dbReference>
<feature type="domain" description="IRG-type G" evidence="6">
    <location>
        <begin position="45"/>
        <end position="230"/>
    </location>
</feature>
<evidence type="ECO:0000256" key="3">
    <source>
        <dbReference type="ARBA" id="ARBA00022801"/>
    </source>
</evidence>
<dbReference type="Gene3D" id="3.40.50.300">
    <property type="entry name" value="P-loop containing nucleotide triphosphate hydrolases"/>
    <property type="match status" value="1"/>
</dbReference>
<dbReference type="InterPro" id="IPR051515">
    <property type="entry name" value="IRG"/>
</dbReference>
<evidence type="ECO:0000256" key="1">
    <source>
        <dbReference type="ARBA" id="ARBA00005429"/>
    </source>
</evidence>
<keyword evidence="5" id="KW-1133">Transmembrane helix</keyword>
<evidence type="ECO:0000256" key="4">
    <source>
        <dbReference type="ARBA" id="ARBA00023134"/>
    </source>
</evidence>
<sequence length="407" mass="45395">MADVSTPLEDHEMTDEAEIQNYVKQNGVNGISEFLKEKLDAWKKTEVHIGITGDSGTGKSSFANAIKGLADDSDGAAKTGVVEVTLEPTPFDHPENPNIKIWDLPGIGTQTFPDLETYCDKIQFDNYHTFLIFSGTRFTKNDAMLAQEIRKQGRSFFFIRTKIDENYRAEKRKKSFNEADMLRDIRLDCLKNLVDEDYNPISGEDNIFLISNHYPRRWDFDRLTRAILDALPRYQRESLTLSLNALTSLSREILKRKVDIFKRRMWLVAGASAAVALAPIPGLSFGVDMVLISYEISQYLAQIGIPKEGSEIFDILADTTKKQVISLYLNFASTAGISAILAREAGAGIVTEEFVRFIPFIGSAIASTLSFAGTFAVLRIALNKIEAVALAVLEDAAQRSVDNLDRD</sequence>
<keyword evidence="8" id="KW-1185">Reference proteome</keyword>
<name>A0AAU9XKI0_9CNID</name>
<proteinExistence type="inferred from homology"/>
<organism evidence="7 8">
    <name type="scientific">Pocillopora meandrina</name>
    <dbReference type="NCBI Taxonomy" id="46732"/>
    <lineage>
        <taxon>Eukaryota</taxon>
        <taxon>Metazoa</taxon>
        <taxon>Cnidaria</taxon>
        <taxon>Anthozoa</taxon>
        <taxon>Hexacorallia</taxon>
        <taxon>Scleractinia</taxon>
        <taxon>Astrocoeniina</taxon>
        <taxon>Pocilloporidae</taxon>
        <taxon>Pocillopora</taxon>
    </lineage>
</organism>
<evidence type="ECO:0000256" key="2">
    <source>
        <dbReference type="ARBA" id="ARBA00022741"/>
    </source>
</evidence>
<dbReference type="GO" id="GO:0016787">
    <property type="term" value="F:hydrolase activity"/>
    <property type="evidence" value="ECO:0007669"/>
    <property type="project" value="UniProtKB-KW"/>
</dbReference>
<keyword evidence="3" id="KW-0378">Hydrolase</keyword>
<keyword evidence="4" id="KW-0342">GTP-binding</keyword>
<gene>
    <name evidence="7" type="ORF">PMEA_00025169</name>
</gene>
<keyword evidence="2" id="KW-0547">Nucleotide-binding</keyword>
<evidence type="ECO:0000313" key="8">
    <source>
        <dbReference type="Proteomes" id="UP001159428"/>
    </source>
</evidence>
<evidence type="ECO:0000313" key="7">
    <source>
        <dbReference type="EMBL" id="CAH3151382.1"/>
    </source>
</evidence>
<dbReference type="SUPFAM" id="SSF52540">
    <property type="entry name" value="P-loop containing nucleoside triphosphate hydrolases"/>
    <property type="match status" value="1"/>
</dbReference>
<comment type="similarity">
    <text evidence="1">Belongs to the TRAFAC class dynamin-like GTPase superfamily. IRG family.</text>
</comment>